<evidence type="ECO:0000256" key="1">
    <source>
        <dbReference type="SAM" id="Phobius"/>
    </source>
</evidence>
<name>A0ABS6D639_9FIRM</name>
<feature type="transmembrane region" description="Helical" evidence="1">
    <location>
        <begin position="62"/>
        <end position="82"/>
    </location>
</feature>
<evidence type="ECO:0000259" key="2">
    <source>
        <dbReference type="Pfam" id="PF01757"/>
    </source>
</evidence>
<dbReference type="Proteomes" id="UP000723714">
    <property type="component" value="Unassembled WGS sequence"/>
</dbReference>
<feature type="transmembrane region" description="Helical" evidence="1">
    <location>
        <begin position="230"/>
        <end position="250"/>
    </location>
</feature>
<keyword evidence="1" id="KW-0812">Transmembrane</keyword>
<feature type="transmembrane region" description="Helical" evidence="1">
    <location>
        <begin position="102"/>
        <end position="122"/>
    </location>
</feature>
<dbReference type="InterPro" id="IPR002656">
    <property type="entry name" value="Acyl_transf_3_dom"/>
</dbReference>
<evidence type="ECO:0000313" key="3">
    <source>
        <dbReference type="EMBL" id="MBU3877070.1"/>
    </source>
</evidence>
<organism evidence="3 4">
    <name type="scientific">Faecalicatena faecalis</name>
    <dbReference type="NCBI Taxonomy" id="2726362"/>
    <lineage>
        <taxon>Bacteria</taxon>
        <taxon>Bacillati</taxon>
        <taxon>Bacillota</taxon>
        <taxon>Clostridia</taxon>
        <taxon>Lachnospirales</taxon>
        <taxon>Lachnospiraceae</taxon>
        <taxon>Faecalicatena</taxon>
    </lineage>
</organism>
<feature type="transmembrane region" description="Helical" evidence="1">
    <location>
        <begin position="158"/>
        <end position="176"/>
    </location>
</feature>
<dbReference type="GO" id="GO:0016746">
    <property type="term" value="F:acyltransferase activity"/>
    <property type="evidence" value="ECO:0007669"/>
    <property type="project" value="UniProtKB-KW"/>
</dbReference>
<feature type="transmembrane region" description="Helical" evidence="1">
    <location>
        <begin position="23"/>
        <end position="50"/>
    </location>
</feature>
<feature type="domain" description="Acyltransferase 3" evidence="2">
    <location>
        <begin position="1"/>
        <end position="313"/>
    </location>
</feature>
<proteinExistence type="predicted"/>
<dbReference type="EMBL" id="JABACJ020000014">
    <property type="protein sequence ID" value="MBU3877070.1"/>
    <property type="molecule type" value="Genomic_DNA"/>
</dbReference>
<keyword evidence="3" id="KW-0012">Acyltransferase</keyword>
<accession>A0ABS6D639</accession>
<feature type="transmembrane region" description="Helical" evidence="1">
    <location>
        <begin position="188"/>
        <end position="206"/>
    </location>
</feature>
<reference evidence="3 4" key="1">
    <citation type="submission" date="2021-06" db="EMBL/GenBank/DDBJ databases">
        <title>Faecalicatena sp. nov. isolated from porcine feces.</title>
        <authorList>
            <person name="Oh B.S."/>
            <person name="Lee J.H."/>
        </authorList>
    </citation>
    <scope>NUCLEOTIDE SEQUENCE [LARGE SCALE GENOMIC DNA]</scope>
    <source>
        <strain evidence="3 4">AGMB00832</strain>
    </source>
</reference>
<keyword evidence="1" id="KW-1133">Transmembrane helix</keyword>
<feature type="transmembrane region" description="Helical" evidence="1">
    <location>
        <begin position="134"/>
        <end position="152"/>
    </location>
</feature>
<protein>
    <submittedName>
        <fullName evidence="3">Acyltransferase</fullName>
    </submittedName>
</protein>
<gene>
    <name evidence="3" type="ORF">HGO97_014765</name>
</gene>
<dbReference type="Pfam" id="PF01757">
    <property type="entry name" value="Acyl_transf_3"/>
    <property type="match status" value="1"/>
</dbReference>
<keyword evidence="1" id="KW-0472">Membrane</keyword>
<keyword evidence="4" id="KW-1185">Reference proteome</keyword>
<keyword evidence="3" id="KW-0808">Transferase</keyword>
<feature type="transmembrane region" description="Helical" evidence="1">
    <location>
        <begin position="294"/>
        <end position="315"/>
    </location>
</feature>
<comment type="caution">
    <text evidence="3">The sequence shown here is derived from an EMBL/GenBank/DDBJ whole genome shotgun (WGS) entry which is preliminary data.</text>
</comment>
<sequence length="316" mass="36570">MIITLHFLGHGKVLSNVEANSSFYYLTWTIEGICYIAVNCYVLISGYFLVNSTFRIEKLITLLVQVIFYSAFIYILFCVSGYTNFTLLEFLKAITPTISGEYWFVTMYVGMYVLSPFINVLIKNMNQKQHMSCILLLIFLFSILPSIVYYSAGLNFGGGTGVVWFIVLYMIAAYIKKYYVPEYKVRTYLLRYLIFAFLVPICKFLLEYCANILGGSIGNTEFLYSLSNKVYQYNSIVVLGASVMFFLLFLNIRNENLSEKVLHISSLCFGVYLIHDNRYIRPVLWELINPPQYIGRWSFMLYMSGSIVLIFMLLLT</sequence>
<evidence type="ECO:0000313" key="4">
    <source>
        <dbReference type="Proteomes" id="UP000723714"/>
    </source>
</evidence>